<organism evidence="2 3">
    <name type="scientific">Streptosporangium subroseum</name>
    <dbReference type="NCBI Taxonomy" id="106412"/>
    <lineage>
        <taxon>Bacteria</taxon>
        <taxon>Bacillati</taxon>
        <taxon>Actinomycetota</taxon>
        <taxon>Actinomycetes</taxon>
        <taxon>Streptosporangiales</taxon>
        <taxon>Streptosporangiaceae</taxon>
        <taxon>Streptosporangium</taxon>
    </lineage>
</organism>
<dbReference type="AlphaFoldDB" id="A0A239E1F9"/>
<protein>
    <submittedName>
        <fullName evidence="2">Uncharacterized protein</fullName>
    </submittedName>
</protein>
<name>A0A239E1F9_9ACTN</name>
<keyword evidence="3" id="KW-1185">Reference proteome</keyword>
<gene>
    <name evidence="2" type="ORF">SAMN05216276_1008176</name>
</gene>
<keyword evidence="1" id="KW-0732">Signal</keyword>
<evidence type="ECO:0000313" key="2">
    <source>
        <dbReference type="EMBL" id="SNS38526.1"/>
    </source>
</evidence>
<feature type="chain" id="PRO_5038851808" evidence="1">
    <location>
        <begin position="21"/>
        <end position="236"/>
    </location>
</feature>
<dbReference type="Proteomes" id="UP000198282">
    <property type="component" value="Unassembled WGS sequence"/>
</dbReference>
<evidence type="ECO:0000256" key="1">
    <source>
        <dbReference type="SAM" id="SignalP"/>
    </source>
</evidence>
<dbReference type="OrthoDB" id="9960130at2"/>
<proteinExistence type="predicted"/>
<reference evidence="2 3" key="1">
    <citation type="submission" date="2017-06" db="EMBL/GenBank/DDBJ databases">
        <authorList>
            <person name="Kim H.J."/>
            <person name="Triplett B.A."/>
        </authorList>
    </citation>
    <scope>NUCLEOTIDE SEQUENCE [LARGE SCALE GENOMIC DNA]</scope>
    <source>
        <strain evidence="2 3">CGMCC 4.2132</strain>
    </source>
</reference>
<dbReference type="EMBL" id="FZOD01000008">
    <property type="protein sequence ID" value="SNS38526.1"/>
    <property type="molecule type" value="Genomic_DNA"/>
</dbReference>
<dbReference type="RefSeq" id="WP_143653173.1">
    <property type="nucleotide sequence ID" value="NZ_FZOD01000008.1"/>
</dbReference>
<evidence type="ECO:0000313" key="3">
    <source>
        <dbReference type="Proteomes" id="UP000198282"/>
    </source>
</evidence>
<sequence>MFALVATGLLAASALSTATAAVADATPTPTPSATQAAAAPTVPSAAAVNECGKLTLTFNNPTRFAYTFDYRVDDQRPKHPPVVDATIKEGPLAGQKFGPRYNLVKIDGVGTKTVTLPFKPNSGYHKVEWRLAEGPEQKQFLPWASATVQTSCKAVTVAPEFKQPRCSDKAAHIVIGNTPGVRYSYGFKALNAGDNVVKAGSKGYVTARATSPAVKLRGKTTWPIAFDQAPSAYTCS</sequence>
<feature type="signal peptide" evidence="1">
    <location>
        <begin position="1"/>
        <end position="20"/>
    </location>
</feature>
<accession>A0A239E1F9</accession>